<comment type="caution">
    <text evidence="1">The sequence shown here is derived from an EMBL/GenBank/DDBJ whole genome shotgun (WGS) entry which is preliminary data.</text>
</comment>
<reference evidence="1 2" key="1">
    <citation type="journal article" date="2022" name="Allergy">
        <title>Genome assembly and annotation of Periplaneta americana reveal a comprehensive cockroach allergen profile.</title>
        <authorList>
            <person name="Wang L."/>
            <person name="Xiong Q."/>
            <person name="Saelim N."/>
            <person name="Wang L."/>
            <person name="Nong W."/>
            <person name="Wan A.T."/>
            <person name="Shi M."/>
            <person name="Liu X."/>
            <person name="Cao Q."/>
            <person name="Hui J.H.L."/>
            <person name="Sookrung N."/>
            <person name="Leung T.F."/>
            <person name="Tungtrongchitr A."/>
            <person name="Tsui S.K.W."/>
        </authorList>
    </citation>
    <scope>NUCLEOTIDE SEQUENCE [LARGE SCALE GENOMIC DNA]</scope>
    <source>
        <strain evidence="1">PWHHKU_190912</strain>
    </source>
</reference>
<dbReference type="EMBL" id="JAJSOF020000009">
    <property type="protein sequence ID" value="KAJ4446178.1"/>
    <property type="molecule type" value="Genomic_DNA"/>
</dbReference>
<keyword evidence="2" id="KW-1185">Reference proteome</keyword>
<organism evidence="1 2">
    <name type="scientific">Periplaneta americana</name>
    <name type="common">American cockroach</name>
    <name type="synonym">Blatta americana</name>
    <dbReference type="NCBI Taxonomy" id="6978"/>
    <lineage>
        <taxon>Eukaryota</taxon>
        <taxon>Metazoa</taxon>
        <taxon>Ecdysozoa</taxon>
        <taxon>Arthropoda</taxon>
        <taxon>Hexapoda</taxon>
        <taxon>Insecta</taxon>
        <taxon>Pterygota</taxon>
        <taxon>Neoptera</taxon>
        <taxon>Polyneoptera</taxon>
        <taxon>Dictyoptera</taxon>
        <taxon>Blattodea</taxon>
        <taxon>Blattoidea</taxon>
        <taxon>Blattidae</taxon>
        <taxon>Blattinae</taxon>
        <taxon>Periplaneta</taxon>
    </lineage>
</organism>
<evidence type="ECO:0000313" key="1">
    <source>
        <dbReference type="EMBL" id="KAJ4446178.1"/>
    </source>
</evidence>
<name>A0ABQ8TJZ4_PERAM</name>
<sequence>MSPWFNAESYSAFAVNGLRDNLGKNFNQRVVQYNHSETYKVGLTLSTKHGKGQLSVDMLDKLRDFSCKLTLFVSQFREGNVAYFRTIVTARDEAMLNDYVQILIEIQNEFNSRFQDLVLKSTPVK</sequence>
<dbReference type="Proteomes" id="UP001148838">
    <property type="component" value="Unassembled WGS sequence"/>
</dbReference>
<evidence type="ECO:0000313" key="2">
    <source>
        <dbReference type="Proteomes" id="UP001148838"/>
    </source>
</evidence>
<accession>A0ABQ8TJZ4</accession>
<protein>
    <submittedName>
        <fullName evidence="1">Uncharacterized protein</fullName>
    </submittedName>
</protein>
<gene>
    <name evidence="1" type="ORF">ANN_12871</name>
</gene>
<proteinExistence type="predicted"/>